<dbReference type="GeneID" id="28995757"/>
<protein>
    <submittedName>
        <fullName evidence="2">Uncharacterized protein</fullName>
    </submittedName>
</protein>
<accession>A0A167PUG1</accession>
<organism evidence="2 3">
    <name type="scientific">Phycomyces blakesleeanus (strain ATCC 8743b / DSM 1359 / FGSC 10004 / NBRC 33097 / NRRL 1555)</name>
    <dbReference type="NCBI Taxonomy" id="763407"/>
    <lineage>
        <taxon>Eukaryota</taxon>
        <taxon>Fungi</taxon>
        <taxon>Fungi incertae sedis</taxon>
        <taxon>Mucoromycota</taxon>
        <taxon>Mucoromycotina</taxon>
        <taxon>Mucoromycetes</taxon>
        <taxon>Mucorales</taxon>
        <taxon>Phycomycetaceae</taxon>
        <taxon>Phycomyces</taxon>
    </lineage>
</organism>
<feature type="coiled-coil region" evidence="1">
    <location>
        <begin position="59"/>
        <end position="86"/>
    </location>
</feature>
<name>A0A167PUG1_PHYB8</name>
<keyword evidence="3" id="KW-1185">Reference proteome</keyword>
<reference evidence="3" key="1">
    <citation type="submission" date="2015-06" db="EMBL/GenBank/DDBJ databases">
        <title>Expansion of signal transduction pathways in fungi by whole-genome duplication.</title>
        <authorList>
            <consortium name="DOE Joint Genome Institute"/>
            <person name="Corrochano L.M."/>
            <person name="Kuo A."/>
            <person name="Marcet-Houben M."/>
            <person name="Polaino S."/>
            <person name="Salamov A."/>
            <person name="Villalobos J.M."/>
            <person name="Alvarez M.I."/>
            <person name="Avalos J."/>
            <person name="Benito E.P."/>
            <person name="Benoit I."/>
            <person name="Burger G."/>
            <person name="Camino L.P."/>
            <person name="Canovas D."/>
            <person name="Cerda-Olmedo E."/>
            <person name="Cheng J.-F."/>
            <person name="Dominguez A."/>
            <person name="Elias M."/>
            <person name="Eslava A.P."/>
            <person name="Glaser F."/>
            <person name="Grimwood J."/>
            <person name="Gutierrez G."/>
            <person name="Heitman J."/>
            <person name="Henrissat B."/>
            <person name="Iturriaga E.A."/>
            <person name="Lang B.F."/>
            <person name="Lavin J.L."/>
            <person name="Lee S."/>
            <person name="Li W."/>
            <person name="Lindquist E."/>
            <person name="Lopez-Garcia S."/>
            <person name="Luque E.M."/>
            <person name="Marcos A.T."/>
            <person name="Martin J."/>
            <person name="McCluskey K."/>
            <person name="Medina H.R."/>
            <person name="Miralles-Duran A."/>
            <person name="Miyazaki A."/>
            <person name="Munoz-Torres E."/>
            <person name="Oguiza J.A."/>
            <person name="Ohm R."/>
            <person name="Olmedo M."/>
            <person name="Orejas M."/>
            <person name="Ortiz-Castellanos L."/>
            <person name="Pisabarro A.G."/>
            <person name="Rodriguez-Romero J."/>
            <person name="Ruiz-Herrera J."/>
            <person name="Ruiz-Vazquez R."/>
            <person name="Sanz C."/>
            <person name="Schackwitz W."/>
            <person name="Schmutz J."/>
            <person name="Shahriari M."/>
            <person name="Shelest E."/>
            <person name="Silva-Franco F."/>
            <person name="Soanes D."/>
            <person name="Syed K."/>
            <person name="Tagua V.G."/>
            <person name="Talbot N.J."/>
            <person name="Thon M."/>
            <person name="De vries R.P."/>
            <person name="Wiebenga A."/>
            <person name="Yadav J.S."/>
            <person name="Braun E.L."/>
            <person name="Baker S."/>
            <person name="Garre V."/>
            <person name="Horwitz B."/>
            <person name="Torres-Martinez S."/>
            <person name="Idnurm A."/>
            <person name="Herrera-Estrella A."/>
            <person name="Gabaldon T."/>
            <person name="Grigoriev I.V."/>
        </authorList>
    </citation>
    <scope>NUCLEOTIDE SEQUENCE [LARGE SCALE GENOMIC DNA]</scope>
    <source>
        <strain evidence="3">NRRL 1555(-)</strain>
    </source>
</reference>
<dbReference type="Proteomes" id="UP000077315">
    <property type="component" value="Unassembled WGS sequence"/>
</dbReference>
<evidence type="ECO:0000313" key="3">
    <source>
        <dbReference type="Proteomes" id="UP000077315"/>
    </source>
</evidence>
<dbReference type="OrthoDB" id="2288281at2759"/>
<feature type="coiled-coil region" evidence="1">
    <location>
        <begin position="127"/>
        <end position="161"/>
    </location>
</feature>
<evidence type="ECO:0000313" key="2">
    <source>
        <dbReference type="EMBL" id="OAD78557.1"/>
    </source>
</evidence>
<keyword evidence="1" id="KW-0175">Coiled coil</keyword>
<gene>
    <name evidence="2" type="ORF">PHYBLDRAFT_163657</name>
</gene>
<proteinExistence type="predicted"/>
<dbReference type="VEuPathDB" id="FungiDB:PHYBLDRAFT_163657"/>
<dbReference type="RefSeq" id="XP_018296597.1">
    <property type="nucleotide sequence ID" value="XM_018434851.1"/>
</dbReference>
<sequence>MSFGYQPSPFRPRKVSVTPFNVKRKQVNPDVLVPSSNNNRINQKSSLALFPKEKSTPDSTALQAHIDDLQAQLKKVTQDQQSWRHKCLLLTNEREEFELACKEKAAREKDIMLLEVKLLKEVHLEKIQSLSCAMAQWQNRVASLRAQLKQHSIEEGKLERN</sequence>
<dbReference type="AlphaFoldDB" id="A0A167PUG1"/>
<dbReference type="InParanoid" id="A0A167PUG1"/>
<dbReference type="EMBL" id="KV440973">
    <property type="protein sequence ID" value="OAD78557.1"/>
    <property type="molecule type" value="Genomic_DNA"/>
</dbReference>
<dbReference type="STRING" id="763407.A0A167PUG1"/>
<evidence type="ECO:0000256" key="1">
    <source>
        <dbReference type="SAM" id="Coils"/>
    </source>
</evidence>